<keyword evidence="11" id="KW-1185">Reference proteome</keyword>
<keyword evidence="4 8" id="KW-0479">Metal-binding</keyword>
<dbReference type="EMBL" id="CP016199">
    <property type="protein sequence ID" value="ASS37231.1"/>
    <property type="molecule type" value="Genomic_DNA"/>
</dbReference>
<dbReference type="FunFam" id="3.40.140.10:FF:000005">
    <property type="entry name" value="tRNA-specific adenosine deaminase"/>
    <property type="match status" value="1"/>
</dbReference>
<evidence type="ECO:0000256" key="7">
    <source>
        <dbReference type="ARBA" id="ARBA00048045"/>
    </source>
</evidence>
<dbReference type="InterPro" id="IPR028883">
    <property type="entry name" value="tRNA_aden_deaminase"/>
</dbReference>
<dbReference type="GO" id="GO:0002100">
    <property type="term" value="P:tRNA wobble adenosine to inosine editing"/>
    <property type="evidence" value="ECO:0007669"/>
    <property type="project" value="UniProtKB-UniRule"/>
</dbReference>
<name>A0A223AQJ3_9FIRM</name>
<feature type="active site" description="Proton donor" evidence="8">
    <location>
        <position position="55"/>
    </location>
</feature>
<dbReference type="PANTHER" id="PTHR11079:SF202">
    <property type="entry name" value="TRNA-SPECIFIC ADENOSINE DEAMINASE"/>
    <property type="match status" value="1"/>
</dbReference>
<dbReference type="NCBIfam" id="NF008113">
    <property type="entry name" value="PRK10860.1"/>
    <property type="match status" value="1"/>
</dbReference>
<comment type="function">
    <text evidence="8">Catalyzes the deamination of adenosine to inosine at the wobble position 34 of tRNA(Arg2).</text>
</comment>
<evidence type="ECO:0000256" key="8">
    <source>
        <dbReference type="HAMAP-Rule" id="MF_00972"/>
    </source>
</evidence>
<dbReference type="CDD" id="cd01285">
    <property type="entry name" value="nucleoside_deaminase"/>
    <property type="match status" value="1"/>
</dbReference>
<keyword evidence="3 8" id="KW-0819">tRNA processing</keyword>
<comment type="similarity">
    <text evidence="1">Belongs to the cytidine and deoxycytidylate deaminase family. ADAT2 subfamily.</text>
</comment>
<dbReference type="PROSITE" id="PS51747">
    <property type="entry name" value="CYT_DCMP_DEAMINASES_2"/>
    <property type="match status" value="1"/>
</dbReference>
<evidence type="ECO:0000313" key="11">
    <source>
        <dbReference type="Proteomes" id="UP000214689"/>
    </source>
</evidence>
<dbReference type="GO" id="GO:0052717">
    <property type="term" value="F:tRNA-specific adenosine-34 deaminase activity"/>
    <property type="evidence" value="ECO:0007669"/>
    <property type="project" value="UniProtKB-UniRule"/>
</dbReference>
<keyword evidence="6 8" id="KW-0862">Zinc</keyword>
<evidence type="ECO:0000256" key="3">
    <source>
        <dbReference type="ARBA" id="ARBA00022694"/>
    </source>
</evidence>
<comment type="subunit">
    <text evidence="2 8">Homodimer.</text>
</comment>
<organism evidence="10 11">
    <name type="scientific">Mogibacterium pumilum</name>
    <dbReference type="NCBI Taxonomy" id="86332"/>
    <lineage>
        <taxon>Bacteria</taxon>
        <taxon>Bacillati</taxon>
        <taxon>Bacillota</taxon>
        <taxon>Clostridia</taxon>
        <taxon>Peptostreptococcales</taxon>
        <taxon>Anaerovoracaceae</taxon>
        <taxon>Mogibacterium</taxon>
    </lineage>
</organism>
<sequence length="173" mass="19115">MRDNNFYMKEALKEAYIAAELGEVPVGAVIVKDGEIISRAHNMVEAYASSSAHAEMLAMDTAEAKLGSKWLSGCELYVTLEPCSMCAGAMVLSRLDKLYIGTMDLKNGAAGSIFDITNEAHLNHRIDVERGILADECAEVLTSFFRELRITKAQLRKKNIDVVKDKVDILEEN</sequence>
<dbReference type="SUPFAM" id="SSF53927">
    <property type="entry name" value="Cytidine deaminase-like"/>
    <property type="match status" value="1"/>
</dbReference>
<accession>A0A223AQJ3</accession>
<evidence type="ECO:0000259" key="9">
    <source>
        <dbReference type="PROSITE" id="PS51747"/>
    </source>
</evidence>
<dbReference type="Proteomes" id="UP000214689">
    <property type="component" value="Chromosome"/>
</dbReference>
<proteinExistence type="inferred from homology"/>
<feature type="binding site" evidence="8">
    <location>
        <position position="53"/>
    </location>
    <ligand>
        <name>Zn(2+)</name>
        <dbReference type="ChEBI" id="CHEBI:29105"/>
        <note>catalytic</note>
    </ligand>
</feature>
<dbReference type="HAMAP" id="MF_00972">
    <property type="entry name" value="tRNA_aden_deaminase"/>
    <property type="match status" value="1"/>
</dbReference>
<evidence type="ECO:0000256" key="1">
    <source>
        <dbReference type="ARBA" id="ARBA00010669"/>
    </source>
</evidence>
<dbReference type="OrthoDB" id="9802676at2"/>
<evidence type="ECO:0000256" key="2">
    <source>
        <dbReference type="ARBA" id="ARBA00011738"/>
    </source>
</evidence>
<comment type="catalytic activity">
    <reaction evidence="7 8">
        <text>adenosine(34) in tRNA + H2O + H(+) = inosine(34) in tRNA + NH4(+)</text>
        <dbReference type="Rhea" id="RHEA:43168"/>
        <dbReference type="Rhea" id="RHEA-COMP:10373"/>
        <dbReference type="Rhea" id="RHEA-COMP:10374"/>
        <dbReference type="ChEBI" id="CHEBI:15377"/>
        <dbReference type="ChEBI" id="CHEBI:15378"/>
        <dbReference type="ChEBI" id="CHEBI:28938"/>
        <dbReference type="ChEBI" id="CHEBI:74411"/>
        <dbReference type="ChEBI" id="CHEBI:82852"/>
        <dbReference type="EC" id="3.5.4.33"/>
    </reaction>
</comment>
<feature type="binding site" evidence="8">
    <location>
        <position position="86"/>
    </location>
    <ligand>
        <name>Zn(2+)</name>
        <dbReference type="ChEBI" id="CHEBI:29105"/>
        <note>catalytic</note>
    </ligand>
</feature>
<gene>
    <name evidence="8" type="primary">tadA</name>
    <name evidence="10" type="ORF">AXF17_01250</name>
</gene>
<evidence type="ECO:0000313" key="10">
    <source>
        <dbReference type="EMBL" id="ASS37231.1"/>
    </source>
</evidence>
<dbReference type="GO" id="GO:0008270">
    <property type="term" value="F:zinc ion binding"/>
    <property type="evidence" value="ECO:0007669"/>
    <property type="project" value="UniProtKB-UniRule"/>
</dbReference>
<dbReference type="Gene3D" id="3.40.140.10">
    <property type="entry name" value="Cytidine Deaminase, domain 2"/>
    <property type="match status" value="1"/>
</dbReference>
<dbReference type="InterPro" id="IPR016193">
    <property type="entry name" value="Cytidine_deaminase-like"/>
</dbReference>
<evidence type="ECO:0000256" key="4">
    <source>
        <dbReference type="ARBA" id="ARBA00022723"/>
    </source>
</evidence>
<dbReference type="PANTHER" id="PTHR11079">
    <property type="entry name" value="CYTOSINE DEAMINASE FAMILY MEMBER"/>
    <property type="match status" value="1"/>
</dbReference>
<dbReference type="InterPro" id="IPR002125">
    <property type="entry name" value="CMP_dCMP_dom"/>
</dbReference>
<dbReference type="InterPro" id="IPR058535">
    <property type="entry name" value="MafB19-deam"/>
</dbReference>
<evidence type="ECO:0000256" key="6">
    <source>
        <dbReference type="ARBA" id="ARBA00022833"/>
    </source>
</evidence>
<dbReference type="Pfam" id="PF14437">
    <property type="entry name" value="MafB19-deam"/>
    <property type="match status" value="1"/>
</dbReference>
<dbReference type="EC" id="3.5.4.33" evidence="8"/>
<dbReference type="InterPro" id="IPR016192">
    <property type="entry name" value="APOBEC/CMP_deaminase_Zn-bd"/>
</dbReference>
<comment type="cofactor">
    <cofactor evidence="8">
        <name>Zn(2+)</name>
        <dbReference type="ChEBI" id="CHEBI:29105"/>
    </cofactor>
    <text evidence="8">Binds 1 zinc ion per subunit.</text>
</comment>
<evidence type="ECO:0000256" key="5">
    <source>
        <dbReference type="ARBA" id="ARBA00022801"/>
    </source>
</evidence>
<feature type="domain" description="CMP/dCMP-type deaminase" evidence="9">
    <location>
        <begin position="2"/>
        <end position="129"/>
    </location>
</feature>
<dbReference type="RefSeq" id="WP_094233451.1">
    <property type="nucleotide sequence ID" value="NZ_CP016199.1"/>
</dbReference>
<keyword evidence="5 8" id="KW-0378">Hydrolase</keyword>
<dbReference type="PROSITE" id="PS00903">
    <property type="entry name" value="CYT_DCMP_DEAMINASES_1"/>
    <property type="match status" value="1"/>
</dbReference>
<protein>
    <recommendedName>
        <fullName evidence="8">tRNA-specific adenosine deaminase</fullName>
        <ecNumber evidence="8">3.5.4.33</ecNumber>
    </recommendedName>
</protein>
<reference evidence="11" key="1">
    <citation type="submission" date="2016-05" db="EMBL/GenBank/DDBJ databases">
        <authorList>
            <person name="Holder M.E."/>
            <person name="Ajami N.J."/>
            <person name="Petrosino J.F."/>
        </authorList>
    </citation>
    <scope>NUCLEOTIDE SEQUENCE [LARGE SCALE GENOMIC DNA]</scope>
    <source>
        <strain evidence="11">ATCC 700696</strain>
    </source>
</reference>
<feature type="binding site" evidence="8">
    <location>
        <position position="83"/>
    </location>
    <ligand>
        <name>Zn(2+)</name>
        <dbReference type="ChEBI" id="CHEBI:29105"/>
        <note>catalytic</note>
    </ligand>
</feature>
<dbReference type="AlphaFoldDB" id="A0A223AQJ3"/>